<dbReference type="Pfam" id="PF00873">
    <property type="entry name" value="ACR_tran"/>
    <property type="match status" value="1"/>
</dbReference>
<dbReference type="EMBL" id="DF238840">
    <property type="protein sequence ID" value="GAF25595.1"/>
    <property type="molecule type" value="Genomic_DNA"/>
</dbReference>
<dbReference type="Proteomes" id="UP000063718">
    <property type="component" value="Unassembled WGS sequence"/>
</dbReference>
<feature type="transmembrane region" description="Helical" evidence="1">
    <location>
        <begin position="332"/>
        <end position="351"/>
    </location>
</feature>
<keyword evidence="1" id="KW-0472">Membrane</keyword>
<feature type="transmembrane region" description="Helical" evidence="1">
    <location>
        <begin position="963"/>
        <end position="983"/>
    </location>
</feature>
<keyword evidence="1" id="KW-1133">Transmembrane helix</keyword>
<dbReference type="Gene3D" id="3.30.70.1440">
    <property type="entry name" value="Multidrug efflux transporter AcrB pore domain"/>
    <property type="match status" value="1"/>
</dbReference>
<feature type="transmembrane region" description="Helical" evidence="1">
    <location>
        <begin position="860"/>
        <end position="877"/>
    </location>
</feature>
<dbReference type="GO" id="GO:0042910">
    <property type="term" value="F:xenobiotic transmembrane transporter activity"/>
    <property type="evidence" value="ECO:0007669"/>
    <property type="project" value="TreeGrafter"/>
</dbReference>
<dbReference type="Gene3D" id="3.30.2090.10">
    <property type="entry name" value="Multidrug efflux transporter AcrB TolC docking domain, DN and DC subdomains"/>
    <property type="match status" value="2"/>
</dbReference>
<reference evidence="2" key="1">
    <citation type="journal article" date="2014" name="Gene">
        <title>Genome-guided analysis of transformation efficiency and carbon dioxide assimilation by Moorella thermoacetica Y72.</title>
        <authorList>
            <person name="Tsukahara K."/>
            <person name="Kita A."/>
            <person name="Nakashimada Y."/>
            <person name="Hoshino T."/>
            <person name="Murakami K."/>
        </authorList>
    </citation>
    <scope>NUCLEOTIDE SEQUENCE [LARGE SCALE GENOMIC DNA]</scope>
    <source>
        <strain evidence="2">Y72</strain>
    </source>
</reference>
<dbReference type="Gene3D" id="1.20.1640.10">
    <property type="entry name" value="Multidrug efflux transporter AcrB transmembrane domain"/>
    <property type="match status" value="2"/>
</dbReference>
<dbReference type="InterPro" id="IPR001036">
    <property type="entry name" value="Acrflvin-R"/>
</dbReference>
<dbReference type="GO" id="GO:0005886">
    <property type="term" value="C:plasma membrane"/>
    <property type="evidence" value="ECO:0007669"/>
    <property type="project" value="TreeGrafter"/>
</dbReference>
<gene>
    <name evidence="2" type="ORF">MTY_0931</name>
</gene>
<feature type="transmembrane region" description="Helical" evidence="1">
    <location>
        <begin position="429"/>
        <end position="449"/>
    </location>
</feature>
<proteinExistence type="predicted"/>
<accession>A0A0S6UF16</accession>
<dbReference type="SUPFAM" id="SSF82714">
    <property type="entry name" value="Multidrug efflux transporter AcrB TolC docking domain, DN and DC subdomains"/>
    <property type="match status" value="2"/>
</dbReference>
<dbReference type="RefSeq" id="WP_011393846.1">
    <property type="nucleotide sequence ID" value="NZ_DF238840.1"/>
</dbReference>
<feature type="transmembrane region" description="Helical" evidence="1">
    <location>
        <begin position="461"/>
        <end position="484"/>
    </location>
</feature>
<protein>
    <submittedName>
        <fullName evidence="2">Cation/multidrug efflux pump</fullName>
    </submittedName>
</protein>
<evidence type="ECO:0000256" key="1">
    <source>
        <dbReference type="SAM" id="Phobius"/>
    </source>
</evidence>
<feature type="transmembrane region" description="Helical" evidence="1">
    <location>
        <begin position="532"/>
        <end position="553"/>
    </location>
</feature>
<feature type="transmembrane region" description="Helical" evidence="1">
    <location>
        <begin position="12"/>
        <end position="32"/>
    </location>
</feature>
<keyword evidence="1" id="KW-0812">Transmembrane</keyword>
<sequence length="1050" mass="112780">MNWSQAVIKRPVALTMVVLVVILMGVVSLSRLKVDLLPDMKLPYAAVITSYSGAGPEEIEKTVTRPLEDALGTVQGIKNIRSMSMSGSSVIILEFNWGQDMDFATLNMREKIDQIESRLPDGVDKPMVMKMDPNMFPVMTLALHGDLDQQRLKDIAENTVKNRLERLDGVAAVNVTGGLEREIQVLVDPARLQTFGLSISQVVQALQTENITSSGGQVTDAGKKVLVRVNGEFNNLDQIRQVGLTTPGGAVVRLGDVATVKDTTAEQKQFALFDGKPAIGLSIQKQTNGNTVQISHAVKKALQELQQELPPGVTIEAVNDQSKYIESAINTVYRDMILGGLLAMLIIFLFLRSFRSTIIIGLTIPISVITTFVLLYFNHMTLNMMTLGGLSLGIGRMVDDAIVVFDNIYRHRQGGQDAMTAAAGGAQEVTMAVVASTLTTVGVFLPIAFVEGLAAQIFGPLALTVTCSLLASLAVSLSVTPALASRILKGNLPPEATAARGFRQHLVTGYWMTRLSDSYRRFLAWALNHRKLVVAAVLLVFVGSLALAPAVGFEFMPQTDEGSISMTIELPRGTELATTAAMTDRVVHLIQQQPEIQSIYQEIGSGGGQSSFLGGETPEMASINLTLVPLKQRQRSAAEVAAAIRRSVAGIAGARITVTPTSSFMGSTGQAPVQVDIHGDDLKVLQDLAEKVQEAVARVPGTVAVDSSITRGRPQVEILVDRDRAALYNLGAAQIAATVSTAVGGQVASRYRVGGDEYDIRVQLPADRRQDLNSLANLMVPSPRGTQVPLKEIATLQMDTTPSTINRYNQDRVASITANLGDRPLGAVMQDIRREVARINLPPGYSIEYTGQNQMMMETFGQLGLALILAIALVYMIMAAQFESLLHPFVIMFAIPVAITGVILALLATGRTFDVVVFMGIIMLVGIVLSNAIVLVDYINILRRRGTPRREAILIAGGNRLRPILMTALVTILAMLPLAMGIGEGAEMNAGLGTAVIGGLTVSTILTLVLVPVLYTLFEDLGQRLGRFLRLPGYRQKLDASGAGTGTTAG</sequence>
<dbReference type="PRINTS" id="PR00702">
    <property type="entry name" value="ACRIFLAVINRP"/>
</dbReference>
<name>A0A0S6UF16_NEOTH</name>
<dbReference type="Gene3D" id="3.30.70.1430">
    <property type="entry name" value="Multidrug efflux transporter AcrB pore domain"/>
    <property type="match status" value="2"/>
</dbReference>
<feature type="transmembrane region" description="Helical" evidence="1">
    <location>
        <begin position="995"/>
        <end position="1018"/>
    </location>
</feature>
<feature type="transmembrane region" description="Helical" evidence="1">
    <location>
        <begin position="889"/>
        <end position="909"/>
    </location>
</feature>
<feature type="transmembrane region" description="Helical" evidence="1">
    <location>
        <begin position="357"/>
        <end position="377"/>
    </location>
</feature>
<dbReference type="PANTHER" id="PTHR32063:SF0">
    <property type="entry name" value="SWARMING MOTILITY PROTEIN SWRC"/>
    <property type="match status" value="1"/>
</dbReference>
<dbReference type="InterPro" id="IPR027463">
    <property type="entry name" value="AcrB_DN_DC_subdom"/>
</dbReference>
<dbReference type="SUPFAM" id="SSF82693">
    <property type="entry name" value="Multidrug efflux transporter AcrB pore domain, PN1, PN2, PC1 and PC2 subdomains"/>
    <property type="match status" value="3"/>
</dbReference>
<dbReference type="AlphaFoldDB" id="A0A0S6UF16"/>
<organism evidence="2">
    <name type="scientific">Moorella thermoacetica Y72</name>
    <dbReference type="NCBI Taxonomy" id="1325331"/>
    <lineage>
        <taxon>Bacteria</taxon>
        <taxon>Bacillati</taxon>
        <taxon>Bacillota</taxon>
        <taxon>Clostridia</taxon>
        <taxon>Neomoorellales</taxon>
        <taxon>Neomoorellaceae</taxon>
        <taxon>Neomoorella</taxon>
    </lineage>
</organism>
<dbReference type="PANTHER" id="PTHR32063">
    <property type="match status" value="1"/>
</dbReference>
<dbReference type="Gene3D" id="3.30.70.1320">
    <property type="entry name" value="Multidrug efflux transporter AcrB pore domain like"/>
    <property type="match status" value="1"/>
</dbReference>
<feature type="transmembrane region" description="Helical" evidence="1">
    <location>
        <begin position="915"/>
        <end position="942"/>
    </location>
</feature>
<evidence type="ECO:0000313" key="2">
    <source>
        <dbReference type="EMBL" id="GAF25595.1"/>
    </source>
</evidence>
<dbReference type="SUPFAM" id="SSF82866">
    <property type="entry name" value="Multidrug efflux transporter AcrB transmembrane domain"/>
    <property type="match status" value="2"/>
</dbReference>